<dbReference type="RefSeq" id="WP_128357703.1">
    <property type="nucleotide sequence ID" value="NZ_CP053840.1"/>
</dbReference>
<dbReference type="AlphaFoldDB" id="A0AAE7E2W5"/>
<dbReference type="EMBL" id="CP053840">
    <property type="protein sequence ID" value="QKF66145.1"/>
    <property type="molecule type" value="Genomic_DNA"/>
</dbReference>
<accession>A0AAE7E2W5</accession>
<dbReference type="Pfam" id="PF04390">
    <property type="entry name" value="LptE"/>
    <property type="match status" value="1"/>
</dbReference>
<dbReference type="InterPro" id="IPR007485">
    <property type="entry name" value="LPS_assembly_LptE"/>
</dbReference>
<protein>
    <submittedName>
        <fullName evidence="1">Lipooligosaccharide transport system, OM translocon component LptE</fullName>
    </submittedName>
</protein>
<proteinExistence type="predicted"/>
<dbReference type="PROSITE" id="PS51257">
    <property type="entry name" value="PROKAR_LIPOPROTEIN"/>
    <property type="match status" value="1"/>
</dbReference>
<dbReference type="Proteomes" id="UP000503482">
    <property type="component" value="Chromosome"/>
</dbReference>
<evidence type="ECO:0000313" key="1">
    <source>
        <dbReference type="EMBL" id="QKF66145.1"/>
    </source>
</evidence>
<dbReference type="GO" id="GO:0019867">
    <property type="term" value="C:outer membrane"/>
    <property type="evidence" value="ECO:0007669"/>
    <property type="project" value="InterPro"/>
</dbReference>
<dbReference type="GO" id="GO:0043165">
    <property type="term" value="P:Gram-negative-bacterium-type cell outer membrane assembly"/>
    <property type="evidence" value="ECO:0007669"/>
    <property type="project" value="InterPro"/>
</dbReference>
<dbReference type="KEGG" id="avp:AVENP_0571"/>
<organism evidence="1 2">
    <name type="scientific">Arcobacter venerupis</name>
    <dbReference type="NCBI Taxonomy" id="1054033"/>
    <lineage>
        <taxon>Bacteria</taxon>
        <taxon>Pseudomonadati</taxon>
        <taxon>Campylobacterota</taxon>
        <taxon>Epsilonproteobacteria</taxon>
        <taxon>Campylobacterales</taxon>
        <taxon>Arcobacteraceae</taxon>
        <taxon>Arcobacter</taxon>
    </lineage>
</organism>
<reference evidence="1 2" key="1">
    <citation type="submission" date="2020-05" db="EMBL/GenBank/DDBJ databases">
        <title>Complete genome sequencing of Campylobacter and Arcobacter type strains.</title>
        <authorList>
            <person name="Miller W.G."/>
            <person name="Yee E."/>
        </authorList>
    </citation>
    <scope>NUCLEOTIDE SEQUENCE [LARGE SCALE GENOMIC DNA]</scope>
    <source>
        <strain evidence="1 2">LMG 26156</strain>
    </source>
</reference>
<sequence length="175" mass="19855">MNILKKVLFVLFTFAISFSFFGCGYKPSSYYAKEEITGNVFVKVSIDLEDPQNSVIIKDSINKMLIQKLDVQLVDKESLADTVMYVKVNSVRMQALQYDKSGYNKLYRAIVTLDISYFNKSENKRKSFSVGGDYDFSIDNGTSINDTQRYQAIVQAADKALEEVLSKIAVLSFKK</sequence>
<evidence type="ECO:0000313" key="2">
    <source>
        <dbReference type="Proteomes" id="UP000503482"/>
    </source>
</evidence>
<keyword evidence="2" id="KW-1185">Reference proteome</keyword>
<gene>
    <name evidence="1" type="primary">lptE</name>
    <name evidence="1" type="ORF">AVENP_0571</name>
</gene>
<name>A0AAE7E2W5_9BACT</name>